<feature type="region of interest" description="Disordered" evidence="11">
    <location>
        <begin position="471"/>
        <end position="536"/>
    </location>
</feature>
<keyword evidence="9 12" id="KW-0472">Membrane</keyword>
<comment type="caution">
    <text evidence="14">The sequence shown here is derived from an EMBL/GenBank/DDBJ whole genome shotgun (WGS) entry which is preliminary data.</text>
</comment>
<dbReference type="GO" id="GO:0005886">
    <property type="term" value="C:plasma membrane"/>
    <property type="evidence" value="ECO:0007669"/>
    <property type="project" value="InterPro"/>
</dbReference>
<feature type="transmembrane region" description="Helical" evidence="12">
    <location>
        <begin position="261"/>
        <end position="280"/>
    </location>
</feature>
<protein>
    <submittedName>
        <fullName evidence="14">14133_t:CDS:1</fullName>
    </submittedName>
</protein>
<evidence type="ECO:0000256" key="11">
    <source>
        <dbReference type="SAM" id="MobiDB-lite"/>
    </source>
</evidence>
<evidence type="ECO:0000259" key="13">
    <source>
        <dbReference type="Pfam" id="PF00999"/>
    </source>
</evidence>
<dbReference type="PANTHER" id="PTHR31382">
    <property type="entry name" value="NA(+)/H(+) ANTIPORTER"/>
    <property type="match status" value="1"/>
</dbReference>
<feature type="compositionally biased region" description="Basic and acidic residues" evidence="11">
    <location>
        <begin position="643"/>
        <end position="660"/>
    </location>
</feature>
<dbReference type="FunFam" id="1.20.1530.20:FF:000015">
    <property type="entry name" value="Na(+)/H(+) antiporter 2"/>
    <property type="match status" value="1"/>
</dbReference>
<evidence type="ECO:0000256" key="6">
    <source>
        <dbReference type="ARBA" id="ARBA00022989"/>
    </source>
</evidence>
<dbReference type="Proteomes" id="UP000789570">
    <property type="component" value="Unassembled WGS sequence"/>
</dbReference>
<feature type="compositionally biased region" description="Polar residues" evidence="11">
    <location>
        <begin position="602"/>
        <end position="619"/>
    </location>
</feature>
<evidence type="ECO:0000256" key="5">
    <source>
        <dbReference type="ARBA" id="ARBA00022692"/>
    </source>
</evidence>
<gene>
    <name evidence="14" type="ORF">FCALED_LOCUS5360</name>
</gene>
<dbReference type="InterPro" id="IPR004712">
    <property type="entry name" value="Na+/H+_antiporter_fungi"/>
</dbReference>
<evidence type="ECO:0000256" key="2">
    <source>
        <dbReference type="ARBA" id="ARBA00005248"/>
    </source>
</evidence>
<feature type="region of interest" description="Disordered" evidence="11">
    <location>
        <begin position="602"/>
        <end position="670"/>
    </location>
</feature>
<feature type="transmembrane region" description="Helical" evidence="12">
    <location>
        <begin position="376"/>
        <end position="395"/>
    </location>
</feature>
<proteinExistence type="inferred from homology"/>
<feature type="compositionally biased region" description="Basic and acidic residues" evidence="11">
    <location>
        <begin position="499"/>
        <end position="534"/>
    </location>
</feature>
<keyword evidence="6 12" id="KW-1133">Transmembrane helix</keyword>
<dbReference type="EMBL" id="CAJVPQ010001150">
    <property type="protein sequence ID" value="CAG8534994.1"/>
    <property type="molecule type" value="Genomic_DNA"/>
</dbReference>
<organism evidence="14 15">
    <name type="scientific">Funneliformis caledonium</name>
    <dbReference type="NCBI Taxonomy" id="1117310"/>
    <lineage>
        <taxon>Eukaryota</taxon>
        <taxon>Fungi</taxon>
        <taxon>Fungi incertae sedis</taxon>
        <taxon>Mucoromycota</taxon>
        <taxon>Glomeromycotina</taxon>
        <taxon>Glomeromycetes</taxon>
        <taxon>Glomerales</taxon>
        <taxon>Glomeraceae</taxon>
        <taxon>Funneliformis</taxon>
    </lineage>
</organism>
<feature type="transmembrane region" description="Helical" evidence="12">
    <location>
        <begin position="120"/>
        <end position="142"/>
    </location>
</feature>
<keyword evidence="7" id="KW-0915">Sodium</keyword>
<evidence type="ECO:0000256" key="12">
    <source>
        <dbReference type="SAM" id="Phobius"/>
    </source>
</evidence>
<evidence type="ECO:0000256" key="8">
    <source>
        <dbReference type="ARBA" id="ARBA00023065"/>
    </source>
</evidence>
<dbReference type="PANTHER" id="PTHR31382:SF1">
    <property type="entry name" value="SODIUM ION_PROTON EXCHANGER (EUROFUNG)"/>
    <property type="match status" value="1"/>
</dbReference>
<dbReference type="Gene3D" id="1.20.1530.20">
    <property type="match status" value="1"/>
</dbReference>
<dbReference type="GO" id="GO:0015385">
    <property type="term" value="F:sodium:proton antiporter activity"/>
    <property type="evidence" value="ECO:0007669"/>
    <property type="project" value="InterPro"/>
</dbReference>
<reference evidence="14" key="1">
    <citation type="submission" date="2021-06" db="EMBL/GenBank/DDBJ databases">
        <authorList>
            <person name="Kallberg Y."/>
            <person name="Tangrot J."/>
            <person name="Rosling A."/>
        </authorList>
    </citation>
    <scope>NUCLEOTIDE SEQUENCE</scope>
    <source>
        <strain evidence="14">UK204</strain>
    </source>
</reference>
<keyword evidence="5 12" id="KW-0812">Transmembrane</keyword>
<dbReference type="InterPro" id="IPR038770">
    <property type="entry name" value="Na+/solute_symporter_sf"/>
</dbReference>
<feature type="compositionally biased region" description="Basic and acidic residues" evidence="11">
    <location>
        <begin position="620"/>
        <end position="632"/>
    </location>
</feature>
<evidence type="ECO:0000256" key="7">
    <source>
        <dbReference type="ARBA" id="ARBA00023053"/>
    </source>
</evidence>
<feature type="transmembrane region" description="Helical" evidence="12">
    <location>
        <begin position="217"/>
        <end position="241"/>
    </location>
</feature>
<sequence length="670" mass="75892">MYSSDNSLDFSLTFFLEISSYNSKLDEVSLVASILGGFIILYGLVSFFIKERLYLSEALVSVTMGIILGPNVLKLLNPMNWGPKDDITHDFLRIVIAVQVMFSGVALPKAYPVKEWKTLLILYLPVMTYMWAVSGLLIRWLIPNINLLEALAIAACITPTDPILANSVVKGRFAEKHVPPHVRNLLSAESASNDGLAYPFLYLTIYLMEESSVVKAFGLWFLYSWLYQVLLSCVIGIIAGYVARKLLYLAESHRLIDKESFLVFAIALALFLMGTVSMIGSNDLLACFTAGTAFTWDDWFRKETEEAHLQEVIDMLLNLAMYVGATIPWSEFNNVDTGITVWRLTLCAILILIFRRLPIIMALMRFMPAIKTYREAAFTGWFGPIGIGAIYYLTVIKQHYESDKTNILYVTVEPVVYFTVISSILVHGITIPLVKISKRINTRTLTTGTLNNQVSRLPVIRIGTELIFRPKADKEKIQSPEEASENDSPTTTIEIDSQAEAHRGESDMISSTRHEDIRNEKQREEEGEDWHHNLDIPQNIREKFKRKHANDQGKSGTFSSRYAIWDEGDSYIIENYDGEDIHVIPSAHSTSTQEQNRSYFFRRNTGSTNDSTQNSSYNQEHGRGSSKRDRGSPLEPSPQIRLESFREDDVESRESRKSNESNKSNKSAKN</sequence>
<feature type="domain" description="Cation/H+ exchanger transmembrane" evidence="13">
    <location>
        <begin position="45"/>
        <end position="433"/>
    </location>
</feature>
<feature type="compositionally biased region" description="Low complexity" evidence="11">
    <location>
        <begin position="661"/>
        <end position="670"/>
    </location>
</feature>
<evidence type="ECO:0000256" key="3">
    <source>
        <dbReference type="ARBA" id="ARBA00022448"/>
    </source>
</evidence>
<comment type="similarity">
    <text evidence="2">Belongs to the fungal Na(+)/H(+) exchanger family.</text>
</comment>
<dbReference type="GO" id="GO:0042391">
    <property type="term" value="P:regulation of membrane potential"/>
    <property type="evidence" value="ECO:0007669"/>
    <property type="project" value="InterPro"/>
</dbReference>
<keyword evidence="3" id="KW-0813">Transport</keyword>
<evidence type="ECO:0000256" key="1">
    <source>
        <dbReference type="ARBA" id="ARBA00004141"/>
    </source>
</evidence>
<keyword evidence="8" id="KW-0406">Ion transport</keyword>
<feature type="compositionally biased region" description="Polar residues" evidence="11">
    <location>
        <begin position="486"/>
        <end position="495"/>
    </location>
</feature>
<dbReference type="GO" id="GO:0120029">
    <property type="term" value="P:proton export across plasma membrane"/>
    <property type="evidence" value="ECO:0007669"/>
    <property type="project" value="InterPro"/>
</dbReference>
<feature type="transmembrane region" description="Helical" evidence="12">
    <location>
        <begin position="91"/>
        <end position="108"/>
    </location>
</feature>
<evidence type="ECO:0000256" key="9">
    <source>
        <dbReference type="ARBA" id="ARBA00023136"/>
    </source>
</evidence>
<evidence type="ECO:0000313" key="15">
    <source>
        <dbReference type="Proteomes" id="UP000789570"/>
    </source>
</evidence>
<dbReference type="GO" id="GO:0036376">
    <property type="term" value="P:sodium ion export across plasma membrane"/>
    <property type="evidence" value="ECO:0007669"/>
    <property type="project" value="InterPro"/>
</dbReference>
<feature type="transmembrane region" description="Helical" evidence="12">
    <location>
        <begin position="341"/>
        <end position="364"/>
    </location>
</feature>
<feature type="transmembrane region" description="Helical" evidence="12">
    <location>
        <begin position="28"/>
        <end position="49"/>
    </location>
</feature>
<dbReference type="Pfam" id="PF00999">
    <property type="entry name" value="Na_H_Exchanger"/>
    <property type="match status" value="1"/>
</dbReference>
<dbReference type="OrthoDB" id="2190219at2759"/>
<dbReference type="InterPro" id="IPR006153">
    <property type="entry name" value="Cation/H_exchanger_TM"/>
</dbReference>
<keyword evidence="4" id="KW-0050">Antiport</keyword>
<evidence type="ECO:0000256" key="4">
    <source>
        <dbReference type="ARBA" id="ARBA00022449"/>
    </source>
</evidence>
<evidence type="ECO:0000256" key="10">
    <source>
        <dbReference type="ARBA" id="ARBA00023201"/>
    </source>
</evidence>
<keyword evidence="15" id="KW-1185">Reference proteome</keyword>
<dbReference type="AlphaFoldDB" id="A0A9N9ANX9"/>
<feature type="transmembrane region" description="Helical" evidence="12">
    <location>
        <begin position="415"/>
        <end position="434"/>
    </location>
</feature>
<keyword evidence="10" id="KW-0739">Sodium transport</keyword>
<evidence type="ECO:0000313" key="14">
    <source>
        <dbReference type="EMBL" id="CAG8534994.1"/>
    </source>
</evidence>
<comment type="subcellular location">
    <subcellularLocation>
        <location evidence="1">Membrane</location>
        <topology evidence="1">Multi-pass membrane protein</topology>
    </subcellularLocation>
</comment>
<feature type="transmembrane region" description="Helical" evidence="12">
    <location>
        <begin position="54"/>
        <end position="71"/>
    </location>
</feature>
<accession>A0A9N9ANX9</accession>
<name>A0A9N9ANX9_9GLOM</name>